<sequence length="120" mass="13490">MKKKTLVIGASTNTARYSNMAIKKLVDKQQPVVALGLRKGEVEGVKIENEQILFPDIDTVTLYVGPKNQPEYYDYLVALNPKRVIFNPGTENPELYGVLEKNNIKFQNACTLVLLGTNQY</sequence>
<dbReference type="OMA" id="IFNPGTE"/>
<name>A0A3D5J0M3_9FLAO</name>
<reference evidence="2 3" key="1">
    <citation type="journal article" date="2018" name="Nat. Biotechnol.">
        <title>A standardized bacterial taxonomy based on genome phylogeny substantially revises the tree of life.</title>
        <authorList>
            <person name="Parks D.H."/>
            <person name="Chuvochina M."/>
            <person name="Waite D.W."/>
            <person name="Rinke C."/>
            <person name="Skarshewski A."/>
            <person name="Chaumeil P.A."/>
            <person name="Hugenholtz P."/>
        </authorList>
    </citation>
    <scope>NUCLEOTIDE SEQUENCE [LARGE SCALE GENOMIC DNA]</scope>
    <source>
        <strain evidence="2">UBA9359</strain>
    </source>
</reference>
<dbReference type="Proteomes" id="UP000264330">
    <property type="component" value="Unassembled WGS sequence"/>
</dbReference>
<feature type="domain" description="CoA-binding" evidence="1">
    <location>
        <begin position="3"/>
        <end position="114"/>
    </location>
</feature>
<evidence type="ECO:0000313" key="2">
    <source>
        <dbReference type="EMBL" id="HCV80850.1"/>
    </source>
</evidence>
<dbReference type="Gene3D" id="3.40.50.720">
    <property type="entry name" value="NAD(P)-binding Rossmann-like Domain"/>
    <property type="match status" value="1"/>
</dbReference>
<dbReference type="Pfam" id="PF13380">
    <property type="entry name" value="CoA_binding_2"/>
    <property type="match status" value="1"/>
</dbReference>
<comment type="caution">
    <text evidence="2">The sequence shown here is derived from an EMBL/GenBank/DDBJ whole genome shotgun (WGS) entry which is preliminary data.</text>
</comment>
<dbReference type="AlphaFoldDB" id="A0A3D5J0M3"/>
<dbReference type="SUPFAM" id="SSF51735">
    <property type="entry name" value="NAD(P)-binding Rossmann-fold domains"/>
    <property type="match status" value="1"/>
</dbReference>
<organism evidence="2 3">
    <name type="scientific">Zunongwangia profunda</name>
    <dbReference type="NCBI Taxonomy" id="398743"/>
    <lineage>
        <taxon>Bacteria</taxon>
        <taxon>Pseudomonadati</taxon>
        <taxon>Bacteroidota</taxon>
        <taxon>Flavobacteriia</taxon>
        <taxon>Flavobacteriales</taxon>
        <taxon>Flavobacteriaceae</taxon>
        <taxon>Zunongwangia</taxon>
    </lineage>
</organism>
<evidence type="ECO:0000313" key="3">
    <source>
        <dbReference type="Proteomes" id="UP000264330"/>
    </source>
</evidence>
<evidence type="ECO:0000259" key="1">
    <source>
        <dbReference type="Pfam" id="PF13380"/>
    </source>
</evidence>
<dbReference type="RefSeq" id="WP_013070722.1">
    <property type="nucleotide sequence ID" value="NZ_CAJXAW010000036.1"/>
</dbReference>
<gene>
    <name evidence="2" type="ORF">DGQ38_07365</name>
</gene>
<dbReference type="InterPro" id="IPR036291">
    <property type="entry name" value="NAD(P)-bd_dom_sf"/>
</dbReference>
<accession>A0A3D5J0M3</accession>
<dbReference type="InterPro" id="IPR003781">
    <property type="entry name" value="CoA-bd"/>
</dbReference>
<protein>
    <submittedName>
        <fullName evidence="2">CoA-binding protein</fullName>
    </submittedName>
</protein>
<dbReference type="EMBL" id="DPMF01000175">
    <property type="protein sequence ID" value="HCV80850.1"/>
    <property type="molecule type" value="Genomic_DNA"/>
</dbReference>
<proteinExistence type="predicted"/>